<comment type="similarity">
    <text evidence="2 10">Belongs to the cytochrome c-type heme lyase family.</text>
</comment>
<proteinExistence type="inferred from homology"/>
<dbReference type="STRING" id="35128.B5YNR0"/>
<evidence type="ECO:0000313" key="12">
    <source>
        <dbReference type="EMBL" id="ACI64678.1"/>
    </source>
</evidence>
<accession>B5YNR0</accession>
<comment type="subcellular location">
    <subcellularLocation>
        <location evidence="1 10">Mitochondrion inner membrane</location>
    </subcellularLocation>
</comment>
<protein>
    <recommendedName>
        <fullName evidence="10">Holocytochrome c-type synthase</fullName>
        <ecNumber evidence="10">4.4.1.17</ecNumber>
    </recommendedName>
</protein>
<keyword evidence="6 10" id="KW-0408">Iron</keyword>
<gene>
    <name evidence="12" type="ORF">THAPS_23599</name>
</gene>
<feature type="compositionally biased region" description="Polar residues" evidence="11">
    <location>
        <begin position="203"/>
        <end position="224"/>
    </location>
</feature>
<keyword evidence="4 10" id="KW-0479">Metal-binding</keyword>
<dbReference type="GeneID" id="7450577"/>
<dbReference type="InterPro" id="IPR000511">
    <property type="entry name" value="Holocyt_c/c1_synthase"/>
</dbReference>
<dbReference type="HOGENOM" id="CLU_541307_0_0_1"/>
<reference evidence="12 13" key="2">
    <citation type="journal article" date="2008" name="Nature">
        <title>The Phaeodactylum genome reveals the evolutionary history of diatom genomes.</title>
        <authorList>
            <person name="Bowler C."/>
            <person name="Allen A.E."/>
            <person name="Badger J.H."/>
            <person name="Grimwood J."/>
            <person name="Jabbari K."/>
            <person name="Kuo A."/>
            <person name="Maheswari U."/>
            <person name="Martens C."/>
            <person name="Maumus F."/>
            <person name="Otillar R.P."/>
            <person name="Rayko E."/>
            <person name="Salamov A."/>
            <person name="Vandepoele K."/>
            <person name="Beszteri B."/>
            <person name="Gruber A."/>
            <person name="Heijde M."/>
            <person name="Katinka M."/>
            <person name="Mock T."/>
            <person name="Valentin K."/>
            <person name="Verret F."/>
            <person name="Berges J.A."/>
            <person name="Brownlee C."/>
            <person name="Cadoret J.P."/>
            <person name="Chiovitti A."/>
            <person name="Choi C.J."/>
            <person name="Coesel S."/>
            <person name="De Martino A."/>
            <person name="Detter J.C."/>
            <person name="Durkin C."/>
            <person name="Falciatore A."/>
            <person name="Fournet J."/>
            <person name="Haruta M."/>
            <person name="Huysman M.J."/>
            <person name="Jenkins B.D."/>
            <person name="Jiroutova K."/>
            <person name="Jorgensen R.E."/>
            <person name="Joubert Y."/>
            <person name="Kaplan A."/>
            <person name="Kroger N."/>
            <person name="Kroth P.G."/>
            <person name="La Roche J."/>
            <person name="Lindquist E."/>
            <person name="Lommer M."/>
            <person name="Martin-Jezequel V."/>
            <person name="Lopez P.J."/>
            <person name="Lucas S."/>
            <person name="Mangogna M."/>
            <person name="McGinnis K."/>
            <person name="Medlin L.K."/>
            <person name="Montsant A."/>
            <person name="Oudot-Le Secq M.P."/>
            <person name="Napoli C."/>
            <person name="Obornik M."/>
            <person name="Parker M.S."/>
            <person name="Petit J.L."/>
            <person name="Porcel B.M."/>
            <person name="Poulsen N."/>
            <person name="Robison M."/>
            <person name="Rychlewski L."/>
            <person name="Rynearson T.A."/>
            <person name="Schmutz J."/>
            <person name="Shapiro H."/>
            <person name="Siaut M."/>
            <person name="Stanley M."/>
            <person name="Sussman M.R."/>
            <person name="Taylor A.R."/>
            <person name="Vardi A."/>
            <person name="von Dassow P."/>
            <person name="Vyverman W."/>
            <person name="Willis A."/>
            <person name="Wyrwicz L.S."/>
            <person name="Rokhsar D.S."/>
            <person name="Weissenbach J."/>
            <person name="Armbrust E.V."/>
            <person name="Green B.R."/>
            <person name="Van de Peer Y."/>
            <person name="Grigoriev I.V."/>
        </authorList>
    </citation>
    <scope>NUCLEOTIDE SEQUENCE [LARGE SCALE GENOMIC DNA]</scope>
    <source>
        <strain evidence="12 13">CCMP1335</strain>
    </source>
</reference>
<dbReference type="eggNOG" id="KOG3996">
    <property type="taxonomic scope" value="Eukaryota"/>
</dbReference>
<feature type="region of interest" description="Disordered" evidence="11">
    <location>
        <begin position="203"/>
        <end position="235"/>
    </location>
</feature>
<dbReference type="EC" id="4.4.1.17" evidence="10"/>
<dbReference type="Proteomes" id="UP000001449">
    <property type="component" value="Chromosome 7"/>
</dbReference>
<evidence type="ECO:0000256" key="3">
    <source>
        <dbReference type="ARBA" id="ARBA00022617"/>
    </source>
</evidence>
<feature type="compositionally biased region" description="Low complexity" evidence="11">
    <location>
        <begin position="109"/>
        <end position="119"/>
    </location>
</feature>
<dbReference type="PANTHER" id="PTHR12743:SF8">
    <property type="entry name" value="PROTEIN HRI1"/>
    <property type="match status" value="1"/>
</dbReference>
<keyword evidence="5 10" id="KW-0999">Mitochondrion inner membrane</keyword>
<dbReference type="Pfam" id="PF01265">
    <property type="entry name" value="Cyto_heme_lyase"/>
    <property type="match status" value="2"/>
</dbReference>
<feature type="region of interest" description="Disordered" evidence="11">
    <location>
        <begin position="25"/>
        <end position="64"/>
    </location>
</feature>
<dbReference type="GO" id="GO:0046872">
    <property type="term" value="F:metal ion binding"/>
    <property type="evidence" value="ECO:0007669"/>
    <property type="project" value="UniProtKB-KW"/>
</dbReference>
<keyword evidence="13" id="KW-1185">Reference proteome</keyword>
<dbReference type="GO" id="GO:0005743">
    <property type="term" value="C:mitochondrial inner membrane"/>
    <property type="evidence" value="ECO:0007669"/>
    <property type="project" value="UniProtKB-SubCell"/>
</dbReference>
<feature type="compositionally biased region" description="Polar residues" evidence="11">
    <location>
        <begin position="145"/>
        <end position="177"/>
    </location>
</feature>
<dbReference type="KEGG" id="tps:THAPS_23599"/>
<keyword evidence="7 10" id="KW-0496">Mitochondrion</keyword>
<reference evidence="12 13" key="1">
    <citation type="journal article" date="2004" name="Science">
        <title>The genome of the diatom Thalassiosira pseudonana: ecology, evolution, and metabolism.</title>
        <authorList>
            <person name="Armbrust E.V."/>
            <person name="Berges J.A."/>
            <person name="Bowler C."/>
            <person name="Green B.R."/>
            <person name="Martinez D."/>
            <person name="Putnam N.H."/>
            <person name="Zhou S."/>
            <person name="Allen A.E."/>
            <person name="Apt K.E."/>
            <person name="Bechner M."/>
            <person name="Brzezinski M.A."/>
            <person name="Chaal B.K."/>
            <person name="Chiovitti A."/>
            <person name="Davis A.K."/>
            <person name="Demarest M.S."/>
            <person name="Detter J.C."/>
            <person name="Glavina T."/>
            <person name="Goodstein D."/>
            <person name="Hadi M.Z."/>
            <person name="Hellsten U."/>
            <person name="Hildebrand M."/>
            <person name="Jenkins B.D."/>
            <person name="Jurka J."/>
            <person name="Kapitonov V.V."/>
            <person name="Kroger N."/>
            <person name="Lau W.W."/>
            <person name="Lane T.W."/>
            <person name="Larimer F.W."/>
            <person name="Lippmeier J.C."/>
            <person name="Lucas S."/>
            <person name="Medina M."/>
            <person name="Montsant A."/>
            <person name="Obornik M."/>
            <person name="Parker M.S."/>
            <person name="Palenik B."/>
            <person name="Pazour G.J."/>
            <person name="Richardson P.M."/>
            <person name="Rynearson T.A."/>
            <person name="Saito M.A."/>
            <person name="Schwartz D.C."/>
            <person name="Thamatrakoln K."/>
            <person name="Valentin K."/>
            <person name="Vardi A."/>
            <person name="Wilkerson F.P."/>
            <person name="Rokhsar D.S."/>
        </authorList>
    </citation>
    <scope>NUCLEOTIDE SEQUENCE [LARGE SCALE GENOMIC DNA]</scope>
    <source>
        <strain evidence="12 13">CCMP1335</strain>
    </source>
</reference>
<evidence type="ECO:0000256" key="7">
    <source>
        <dbReference type="ARBA" id="ARBA00023128"/>
    </source>
</evidence>
<evidence type="ECO:0000256" key="6">
    <source>
        <dbReference type="ARBA" id="ARBA00023004"/>
    </source>
</evidence>
<dbReference type="PROSITE" id="PS00822">
    <property type="entry name" value="CYTO_HEME_LYASE_2"/>
    <property type="match status" value="1"/>
</dbReference>
<evidence type="ECO:0000256" key="10">
    <source>
        <dbReference type="RuleBase" id="RU363130"/>
    </source>
</evidence>
<dbReference type="EMBL" id="CP001160">
    <property type="protein sequence ID" value="ACI64678.1"/>
    <property type="molecule type" value="Genomic_DNA"/>
</dbReference>
<dbReference type="AlphaFoldDB" id="B5YNR0"/>
<comment type="function">
    <text evidence="10">Lyase that catalyzes the covalent linking of the heme group to the cytochrome C apoprotein to produce the mature functional cytochrome.</text>
</comment>
<dbReference type="PANTHER" id="PTHR12743">
    <property type="entry name" value="CYTOCHROME C1 HEME LYASE"/>
    <property type="match status" value="1"/>
</dbReference>
<evidence type="ECO:0000256" key="1">
    <source>
        <dbReference type="ARBA" id="ARBA00004273"/>
    </source>
</evidence>
<sequence>MGAGQSKPSSLTGATSASLSATVISSASGTQPNTTSSSADSSAANESTTTKQESGGCPMKNADGSYRIMPGFSSLIGRMSGHPPVDVSKVNQPIDATGEGVAEVDDDASSNASKAVASSGCPVKHDGGSSSRFFNIFRRGGSGPGSANINDTSSTPNNNDVSACPVKQSTSNSTQQQYDVYSRPLPIDPTNNMPTTNPVTLARNSLPTPSQSTALTTERVSSTIPKGGTDGETWTYPSPQMFYNALARKGKLGDTKEEDMESVVALHNCMNEGTWAFFKHYFLSHPLPFDRHDWTILRPNGEEVRYVIDYYHDDAAANEEDGSGLPHMHGGIGEGGQVKSLMVDVRPAVDGIGGLREVYGRMVTMPLARRGCESILDCVLGGGEGKGDKSKFEPLPLYPNESLKSSLGESEKVWENIQRDAANKKGVGPKDGGAGDACASDKLQEDAAAAAATTTTTTTETNAISKADASKIAESFSQILSKCQESKAALQHCSSEDECSKAFMGMTVCAAQVAHDKFGGCS</sequence>
<name>B5YNR0_THAPS</name>
<feature type="compositionally biased region" description="Low complexity" evidence="11">
    <location>
        <begin position="34"/>
        <end position="50"/>
    </location>
</feature>
<evidence type="ECO:0000256" key="9">
    <source>
        <dbReference type="ARBA" id="ARBA00023239"/>
    </source>
</evidence>
<keyword evidence="9 10" id="KW-0456">Lyase</keyword>
<dbReference type="PaxDb" id="35128-Thaps23599"/>
<dbReference type="OMA" id="HCESEKE"/>
<dbReference type="RefSeq" id="XP_002295961.1">
    <property type="nucleotide sequence ID" value="XM_002295925.1"/>
</dbReference>
<evidence type="ECO:0000256" key="2">
    <source>
        <dbReference type="ARBA" id="ARBA00007255"/>
    </source>
</evidence>
<evidence type="ECO:0000256" key="8">
    <source>
        <dbReference type="ARBA" id="ARBA00023136"/>
    </source>
</evidence>
<evidence type="ECO:0000256" key="11">
    <source>
        <dbReference type="SAM" id="MobiDB-lite"/>
    </source>
</evidence>
<keyword evidence="3 10" id="KW-0349">Heme</keyword>
<comment type="catalytic activity">
    <reaction evidence="10">
        <text>holo-[cytochrome c] = apo-[cytochrome c] + heme b</text>
        <dbReference type="Rhea" id="RHEA:22648"/>
        <dbReference type="Rhea" id="RHEA-COMP:10725"/>
        <dbReference type="Rhea" id="RHEA-COMP:10726"/>
        <dbReference type="ChEBI" id="CHEBI:29950"/>
        <dbReference type="ChEBI" id="CHEBI:60344"/>
        <dbReference type="ChEBI" id="CHEBI:83739"/>
        <dbReference type="EC" id="4.4.1.17"/>
    </reaction>
</comment>
<evidence type="ECO:0000256" key="4">
    <source>
        <dbReference type="ARBA" id="ARBA00022723"/>
    </source>
</evidence>
<dbReference type="GO" id="GO:0004408">
    <property type="term" value="F:holocytochrome-c synthase activity"/>
    <property type="evidence" value="ECO:0007669"/>
    <property type="project" value="UniProtKB-EC"/>
</dbReference>
<evidence type="ECO:0000313" key="13">
    <source>
        <dbReference type="Proteomes" id="UP000001449"/>
    </source>
</evidence>
<feature type="region of interest" description="Disordered" evidence="11">
    <location>
        <begin position="101"/>
        <end position="177"/>
    </location>
</feature>
<dbReference type="InParanoid" id="B5YNR0"/>
<organism evidence="12 13">
    <name type="scientific">Thalassiosira pseudonana</name>
    <name type="common">Marine diatom</name>
    <name type="synonym">Cyclotella nana</name>
    <dbReference type="NCBI Taxonomy" id="35128"/>
    <lineage>
        <taxon>Eukaryota</taxon>
        <taxon>Sar</taxon>
        <taxon>Stramenopiles</taxon>
        <taxon>Ochrophyta</taxon>
        <taxon>Bacillariophyta</taxon>
        <taxon>Coscinodiscophyceae</taxon>
        <taxon>Thalassiosirophycidae</taxon>
        <taxon>Thalassiosirales</taxon>
        <taxon>Thalassiosiraceae</taxon>
        <taxon>Thalassiosira</taxon>
    </lineage>
</organism>
<keyword evidence="8 10" id="KW-0472">Membrane</keyword>
<evidence type="ECO:0000256" key="5">
    <source>
        <dbReference type="ARBA" id="ARBA00022792"/>
    </source>
</evidence>